<dbReference type="InterPro" id="IPR036291">
    <property type="entry name" value="NAD(P)-bd_dom_sf"/>
</dbReference>
<dbReference type="PRINTS" id="PR00081">
    <property type="entry name" value="GDHRDH"/>
</dbReference>
<comment type="similarity">
    <text evidence="1">Belongs to the short-chain dehydrogenases/reductases (SDR) family.</text>
</comment>
<dbReference type="InterPro" id="IPR051468">
    <property type="entry name" value="Fungal_SecMetab_SDRs"/>
</dbReference>
<dbReference type="SUPFAM" id="SSF51735">
    <property type="entry name" value="NAD(P)-binding Rossmann-fold domains"/>
    <property type="match status" value="1"/>
</dbReference>
<dbReference type="Pfam" id="PF00106">
    <property type="entry name" value="adh_short"/>
    <property type="match status" value="1"/>
</dbReference>
<sequence>MTDSTIVLITGANSGIGYATTKLLASYPNYHIIMGCRDVRKGEQALKEIQQSLLPQSTLSVLELDVTNDASIATATETVESQHGRIDAFISNAGTTAQSSTGRAKYQAIFETNVFGAVLASEAFIPLLRKSPRSTYLIQVSSALGSVGLAADSESPLYNVPWDLYRMSKAALDMATIQMHKRLKEEDSNVRVFAFCPGLVRSRLRGESEEQISAQGTAGDPMDSARALLRVLRGERDADVGGFVHANGTWPW</sequence>
<dbReference type="AlphaFoldDB" id="A0A9W9F988"/>
<reference evidence="2" key="1">
    <citation type="submission" date="2022-11" db="EMBL/GenBank/DDBJ databases">
        <authorList>
            <person name="Petersen C."/>
        </authorList>
    </citation>
    <scope>NUCLEOTIDE SEQUENCE</scope>
    <source>
        <strain evidence="2">IBT 34128</strain>
    </source>
</reference>
<name>A0A9W9F988_9EURO</name>
<dbReference type="GeneID" id="81395111"/>
<dbReference type="PANTHER" id="PTHR43544">
    <property type="entry name" value="SHORT-CHAIN DEHYDROGENASE/REDUCTASE"/>
    <property type="match status" value="1"/>
</dbReference>
<dbReference type="EMBL" id="JAPMSZ010000007">
    <property type="protein sequence ID" value="KAJ5096005.1"/>
    <property type="molecule type" value="Genomic_DNA"/>
</dbReference>
<keyword evidence="3" id="KW-1185">Reference proteome</keyword>
<dbReference type="Proteomes" id="UP001141434">
    <property type="component" value="Unassembled WGS sequence"/>
</dbReference>
<dbReference type="GO" id="GO:0019748">
    <property type="term" value="P:secondary metabolic process"/>
    <property type="evidence" value="ECO:0007669"/>
    <property type="project" value="TreeGrafter"/>
</dbReference>
<dbReference type="RefSeq" id="XP_056511556.1">
    <property type="nucleotide sequence ID" value="XM_056655943.1"/>
</dbReference>
<dbReference type="OrthoDB" id="1933717at2759"/>
<comment type="caution">
    <text evidence="2">The sequence shown here is derived from an EMBL/GenBank/DDBJ whole genome shotgun (WGS) entry which is preliminary data.</text>
</comment>
<proteinExistence type="inferred from homology"/>
<dbReference type="InterPro" id="IPR002347">
    <property type="entry name" value="SDR_fam"/>
</dbReference>
<dbReference type="Gene3D" id="3.40.50.720">
    <property type="entry name" value="NAD(P)-binding Rossmann-like Domain"/>
    <property type="match status" value="1"/>
</dbReference>
<dbReference type="PANTHER" id="PTHR43544:SF32">
    <property type="entry name" value="CHAIN DEHYDROGENASE, PUTATIVE (AFU_ORTHOLOGUE AFUA_5G01530)-RELATED"/>
    <property type="match status" value="1"/>
</dbReference>
<protein>
    <submittedName>
        <fullName evidence="2">Uncharacterized protein</fullName>
    </submittedName>
</protein>
<organism evidence="2 3">
    <name type="scientific">Penicillium alfredii</name>
    <dbReference type="NCBI Taxonomy" id="1506179"/>
    <lineage>
        <taxon>Eukaryota</taxon>
        <taxon>Fungi</taxon>
        <taxon>Dikarya</taxon>
        <taxon>Ascomycota</taxon>
        <taxon>Pezizomycotina</taxon>
        <taxon>Eurotiomycetes</taxon>
        <taxon>Eurotiomycetidae</taxon>
        <taxon>Eurotiales</taxon>
        <taxon>Aspergillaceae</taxon>
        <taxon>Penicillium</taxon>
    </lineage>
</organism>
<reference evidence="2" key="2">
    <citation type="journal article" date="2023" name="IMA Fungus">
        <title>Comparative genomic study of the Penicillium genus elucidates a diverse pangenome and 15 lateral gene transfer events.</title>
        <authorList>
            <person name="Petersen C."/>
            <person name="Sorensen T."/>
            <person name="Nielsen M.R."/>
            <person name="Sondergaard T.E."/>
            <person name="Sorensen J.L."/>
            <person name="Fitzpatrick D.A."/>
            <person name="Frisvad J.C."/>
            <person name="Nielsen K.L."/>
        </authorList>
    </citation>
    <scope>NUCLEOTIDE SEQUENCE</scope>
    <source>
        <strain evidence="2">IBT 34128</strain>
    </source>
</reference>
<dbReference type="GO" id="GO:0005737">
    <property type="term" value="C:cytoplasm"/>
    <property type="evidence" value="ECO:0007669"/>
    <property type="project" value="TreeGrafter"/>
</dbReference>
<evidence type="ECO:0000313" key="2">
    <source>
        <dbReference type="EMBL" id="KAJ5096005.1"/>
    </source>
</evidence>
<dbReference type="GO" id="GO:0016491">
    <property type="term" value="F:oxidoreductase activity"/>
    <property type="evidence" value="ECO:0007669"/>
    <property type="project" value="TreeGrafter"/>
</dbReference>
<evidence type="ECO:0000256" key="1">
    <source>
        <dbReference type="ARBA" id="ARBA00006484"/>
    </source>
</evidence>
<accession>A0A9W9F988</accession>
<evidence type="ECO:0000313" key="3">
    <source>
        <dbReference type="Proteomes" id="UP001141434"/>
    </source>
</evidence>
<gene>
    <name evidence="2" type="ORF">NUU61_005361</name>
</gene>